<dbReference type="AlphaFoldDB" id="A0A221STI4"/>
<evidence type="ECO:0000256" key="10">
    <source>
        <dbReference type="ARBA" id="ARBA00023239"/>
    </source>
</evidence>
<accession>A0A221STI4</accession>
<dbReference type="FunFam" id="1.10.340.30:FF:000001">
    <property type="entry name" value="Endonuclease III"/>
    <property type="match status" value="1"/>
</dbReference>
<keyword evidence="10 12" id="KW-0456">Lyase</keyword>
<feature type="binding site" evidence="12">
    <location>
        <position position="216"/>
    </location>
    <ligand>
        <name>[4Fe-4S] cluster</name>
        <dbReference type="ChEBI" id="CHEBI:49883"/>
    </ligand>
</feature>
<dbReference type="EC" id="4.2.99.18" evidence="12"/>
<dbReference type="InterPro" id="IPR005759">
    <property type="entry name" value="Nth"/>
</dbReference>
<dbReference type="InterPro" id="IPR003265">
    <property type="entry name" value="HhH-GPD_domain"/>
</dbReference>
<keyword evidence="14" id="KW-0540">Nuclease</keyword>
<keyword evidence="8 12" id="KW-0238">DNA-binding</keyword>
<evidence type="ECO:0000313" key="15">
    <source>
        <dbReference type="Proteomes" id="UP000259030"/>
    </source>
</evidence>
<dbReference type="Gene3D" id="1.10.1670.10">
    <property type="entry name" value="Helix-hairpin-Helix base-excision DNA repair enzymes (C-terminal)"/>
    <property type="match status" value="1"/>
</dbReference>
<dbReference type="Gene3D" id="1.10.340.30">
    <property type="entry name" value="Hypothetical protein, domain 2"/>
    <property type="match status" value="1"/>
</dbReference>
<dbReference type="FunFam" id="1.10.1670.10:FF:000001">
    <property type="entry name" value="Endonuclease III"/>
    <property type="match status" value="1"/>
</dbReference>
<dbReference type="Pfam" id="PF10576">
    <property type="entry name" value="EndIII_4Fe-2S"/>
    <property type="match status" value="1"/>
</dbReference>
<dbReference type="InterPro" id="IPR023170">
    <property type="entry name" value="HhH_base_excis_C"/>
</dbReference>
<feature type="binding site" evidence="12">
    <location>
        <position position="223"/>
    </location>
    <ligand>
        <name>[4Fe-4S] cluster</name>
        <dbReference type="ChEBI" id="CHEBI:49883"/>
    </ligand>
</feature>
<evidence type="ECO:0000256" key="7">
    <source>
        <dbReference type="ARBA" id="ARBA00023014"/>
    </source>
</evidence>
<dbReference type="SMART" id="SM00478">
    <property type="entry name" value="ENDO3c"/>
    <property type="match status" value="1"/>
</dbReference>
<evidence type="ECO:0000256" key="8">
    <source>
        <dbReference type="ARBA" id="ARBA00023125"/>
    </source>
</evidence>
<keyword evidence="5 12" id="KW-0378">Hydrolase</keyword>
<dbReference type="GO" id="GO:0019104">
    <property type="term" value="F:DNA N-glycosylase activity"/>
    <property type="evidence" value="ECO:0007669"/>
    <property type="project" value="UniProtKB-UniRule"/>
</dbReference>
<keyword evidence="3 12" id="KW-0479">Metal-binding</keyword>
<evidence type="ECO:0000256" key="2">
    <source>
        <dbReference type="ARBA" id="ARBA00022485"/>
    </source>
</evidence>
<dbReference type="InterPro" id="IPR003651">
    <property type="entry name" value="Endonuclease3_FeS-loop_motif"/>
</dbReference>
<evidence type="ECO:0000256" key="9">
    <source>
        <dbReference type="ARBA" id="ARBA00023204"/>
    </source>
</evidence>
<dbReference type="EMBL" id="CP021081">
    <property type="protein sequence ID" value="ASN79940.1"/>
    <property type="molecule type" value="Genomic_DNA"/>
</dbReference>
<evidence type="ECO:0000256" key="12">
    <source>
        <dbReference type="HAMAP-Rule" id="MF_00942"/>
    </source>
</evidence>
<keyword evidence="15" id="KW-1185">Reference proteome</keyword>
<keyword evidence="14" id="KW-0255">Endonuclease</keyword>
<dbReference type="PANTHER" id="PTHR10359">
    <property type="entry name" value="A/G-SPECIFIC ADENINE GLYCOSYLASE/ENDONUCLEASE III"/>
    <property type="match status" value="1"/>
</dbReference>
<dbReference type="STRING" id="317577.GCA_000419625_00741"/>
<comment type="catalytic activity">
    <reaction evidence="12">
        <text>2'-deoxyribonucleotide-(2'-deoxyribose 5'-phosphate)-2'-deoxyribonucleotide-DNA = a 3'-end 2'-deoxyribonucleotide-(2,3-dehydro-2,3-deoxyribose 5'-phosphate)-DNA + a 5'-end 5'-phospho-2'-deoxyribonucleoside-DNA + H(+)</text>
        <dbReference type="Rhea" id="RHEA:66592"/>
        <dbReference type="Rhea" id="RHEA-COMP:13180"/>
        <dbReference type="Rhea" id="RHEA-COMP:16897"/>
        <dbReference type="Rhea" id="RHEA-COMP:17067"/>
        <dbReference type="ChEBI" id="CHEBI:15378"/>
        <dbReference type="ChEBI" id="CHEBI:136412"/>
        <dbReference type="ChEBI" id="CHEBI:157695"/>
        <dbReference type="ChEBI" id="CHEBI:167181"/>
        <dbReference type="EC" id="4.2.99.18"/>
    </reaction>
</comment>
<dbReference type="GO" id="GO:0051539">
    <property type="term" value="F:4 iron, 4 sulfur cluster binding"/>
    <property type="evidence" value="ECO:0007669"/>
    <property type="project" value="UniProtKB-UniRule"/>
</dbReference>
<dbReference type="GO" id="GO:0140078">
    <property type="term" value="F:class I DNA-(apurinic or apyrimidinic site) endonuclease activity"/>
    <property type="evidence" value="ECO:0007669"/>
    <property type="project" value="UniProtKB-EC"/>
</dbReference>
<reference evidence="14 15" key="1">
    <citation type="submission" date="2017-05" db="EMBL/GenBank/DDBJ databases">
        <title>The complete genome sequence of Deinococcus ficus isolated from the rhizosphere of the Ficus religiosa L. in Taiwan.</title>
        <authorList>
            <person name="Wu K.-M."/>
            <person name="Liao T.-L."/>
            <person name="Liu Y.-M."/>
            <person name="Young C.-C."/>
            <person name="Tsai S.-F."/>
        </authorList>
    </citation>
    <scope>NUCLEOTIDE SEQUENCE [LARGE SCALE GENOMIC DNA]</scope>
    <source>
        <strain evidence="14 15">CC-FR2-10</strain>
    </source>
</reference>
<keyword evidence="6 12" id="KW-0408">Iron</keyword>
<feature type="domain" description="HhH-GPD" evidence="13">
    <location>
        <begin position="67"/>
        <end position="214"/>
    </location>
</feature>
<dbReference type="SUPFAM" id="SSF48150">
    <property type="entry name" value="DNA-glycosylase"/>
    <property type="match status" value="1"/>
</dbReference>
<keyword evidence="11 12" id="KW-0326">Glycosidase</keyword>
<evidence type="ECO:0000256" key="5">
    <source>
        <dbReference type="ARBA" id="ARBA00022801"/>
    </source>
</evidence>
<dbReference type="GO" id="GO:0003677">
    <property type="term" value="F:DNA binding"/>
    <property type="evidence" value="ECO:0007669"/>
    <property type="project" value="UniProtKB-UniRule"/>
</dbReference>
<dbReference type="KEGG" id="dfc:DFI_02020"/>
<evidence type="ECO:0000256" key="3">
    <source>
        <dbReference type="ARBA" id="ARBA00022723"/>
    </source>
</evidence>
<proteinExistence type="inferred from homology"/>
<evidence type="ECO:0000313" key="14">
    <source>
        <dbReference type="EMBL" id="ASN79940.1"/>
    </source>
</evidence>
<dbReference type="InterPro" id="IPR011257">
    <property type="entry name" value="DNA_glycosylase"/>
</dbReference>
<evidence type="ECO:0000256" key="1">
    <source>
        <dbReference type="ARBA" id="ARBA00008343"/>
    </source>
</evidence>
<evidence type="ECO:0000256" key="4">
    <source>
        <dbReference type="ARBA" id="ARBA00022763"/>
    </source>
</evidence>
<keyword evidence="2 12" id="KW-0004">4Fe-4S</keyword>
<sequence length="242" mass="26070">MRVEIAGVGWVAVTSAASLRSALPARLPRGAKARAPLVLAGLSELYPDARCELDFRNPFELLVATVLSAQATDVSVNLATPALFARFPDAHAMSVAEPEEIEPLIRRIGLYRAKARNLAALARLLVERHGGEVPNDFDAVVALPGAGRKTANVVLSNAYGYPAIAVDTHVGRLARRLGLSAQTNPDKVEADLERLFPRERWVFMHHGLILHGRRVCFARKPACGACRLAGFCPKIGVTDAVV</sequence>
<evidence type="ECO:0000259" key="13">
    <source>
        <dbReference type="SMART" id="SM00478"/>
    </source>
</evidence>
<comment type="similarity">
    <text evidence="1 12">Belongs to the Nth/MutY family.</text>
</comment>
<evidence type="ECO:0000256" key="6">
    <source>
        <dbReference type="ARBA" id="ARBA00023004"/>
    </source>
</evidence>
<comment type="function">
    <text evidence="12">DNA repair enzyme that has both DNA N-glycosylase activity and AP-lyase activity. The DNA N-glycosylase activity releases various damaged pyrimidines from DNA by cleaving the N-glycosidic bond, leaving an AP (apurinic/apyrimidinic) site. The AP-lyase activity cleaves the phosphodiester bond 3' to the AP site by a beta-elimination, leaving a 3'-terminal unsaturated sugar and a product with a terminal 5'-phosphate.</text>
</comment>
<dbReference type="Pfam" id="PF00730">
    <property type="entry name" value="HhH-GPD"/>
    <property type="match status" value="1"/>
</dbReference>
<dbReference type="GO" id="GO:0046872">
    <property type="term" value="F:metal ion binding"/>
    <property type="evidence" value="ECO:0007669"/>
    <property type="project" value="UniProtKB-KW"/>
</dbReference>
<dbReference type="NCBIfam" id="TIGR01083">
    <property type="entry name" value="nth"/>
    <property type="match status" value="1"/>
</dbReference>
<organism evidence="14 15">
    <name type="scientific">Deinococcus ficus</name>
    <dbReference type="NCBI Taxonomy" id="317577"/>
    <lineage>
        <taxon>Bacteria</taxon>
        <taxon>Thermotogati</taxon>
        <taxon>Deinococcota</taxon>
        <taxon>Deinococci</taxon>
        <taxon>Deinococcales</taxon>
        <taxon>Deinococcaceae</taxon>
        <taxon>Deinococcus</taxon>
    </lineage>
</organism>
<protein>
    <recommendedName>
        <fullName evidence="12">Endonuclease III</fullName>
        <ecNumber evidence="12">4.2.99.18</ecNumber>
    </recommendedName>
    <alternativeName>
        <fullName evidence="12">DNA-(apurinic or apyrimidinic site) lyase</fullName>
    </alternativeName>
</protein>
<evidence type="ECO:0000256" key="11">
    <source>
        <dbReference type="ARBA" id="ARBA00023295"/>
    </source>
</evidence>
<feature type="binding site" evidence="12">
    <location>
        <position position="232"/>
    </location>
    <ligand>
        <name>[4Fe-4S] cluster</name>
        <dbReference type="ChEBI" id="CHEBI:49883"/>
    </ligand>
</feature>
<dbReference type="GO" id="GO:0006285">
    <property type="term" value="P:base-excision repair, AP site formation"/>
    <property type="evidence" value="ECO:0007669"/>
    <property type="project" value="TreeGrafter"/>
</dbReference>
<dbReference type="PANTHER" id="PTHR10359:SF18">
    <property type="entry name" value="ENDONUCLEASE III"/>
    <property type="match status" value="1"/>
</dbReference>
<keyword evidence="4 12" id="KW-0227">DNA damage</keyword>
<gene>
    <name evidence="12" type="primary">nth</name>
    <name evidence="14" type="ORF">DFI_02020</name>
</gene>
<name>A0A221STI4_9DEIO</name>
<dbReference type="CDD" id="cd00056">
    <property type="entry name" value="ENDO3c"/>
    <property type="match status" value="1"/>
</dbReference>
<keyword evidence="7 12" id="KW-0411">Iron-sulfur</keyword>
<dbReference type="InterPro" id="IPR004035">
    <property type="entry name" value="Endouclease-III_FeS-bd_BS"/>
</dbReference>
<comment type="cofactor">
    <cofactor evidence="12">
        <name>[4Fe-4S] cluster</name>
        <dbReference type="ChEBI" id="CHEBI:49883"/>
    </cofactor>
    <text evidence="12">Binds 1 [4Fe-4S] cluster.</text>
</comment>
<dbReference type="Proteomes" id="UP000259030">
    <property type="component" value="Chromosome"/>
</dbReference>
<keyword evidence="9 12" id="KW-0234">DNA repair</keyword>
<dbReference type="HAMAP" id="MF_00942">
    <property type="entry name" value="Nth"/>
    <property type="match status" value="1"/>
</dbReference>
<feature type="binding site" evidence="12">
    <location>
        <position position="226"/>
    </location>
    <ligand>
        <name>[4Fe-4S] cluster</name>
        <dbReference type="ChEBI" id="CHEBI:49883"/>
    </ligand>
</feature>
<dbReference type="PROSITE" id="PS00764">
    <property type="entry name" value="ENDONUCLEASE_III_1"/>
    <property type="match status" value="1"/>
</dbReference>